<dbReference type="Proteomes" id="UP000225379">
    <property type="component" value="Unassembled WGS sequence"/>
</dbReference>
<organism evidence="1 2">
    <name type="scientific">Azospirillum palustre</name>
    <dbReference type="NCBI Taxonomy" id="2044885"/>
    <lineage>
        <taxon>Bacteria</taxon>
        <taxon>Pseudomonadati</taxon>
        <taxon>Pseudomonadota</taxon>
        <taxon>Alphaproteobacteria</taxon>
        <taxon>Rhodospirillales</taxon>
        <taxon>Azospirillaceae</taxon>
        <taxon>Azospirillum</taxon>
    </lineage>
</organism>
<comment type="caution">
    <text evidence="1">The sequence shown here is derived from an EMBL/GenBank/DDBJ whole genome shotgun (WGS) entry which is preliminary data.</text>
</comment>
<dbReference type="AlphaFoldDB" id="A0A2B8BAS3"/>
<dbReference type="EMBL" id="PDKW01000043">
    <property type="protein sequence ID" value="PGH55031.1"/>
    <property type="molecule type" value="Genomic_DNA"/>
</dbReference>
<evidence type="ECO:0000313" key="1">
    <source>
        <dbReference type="EMBL" id="PGH55031.1"/>
    </source>
</evidence>
<name>A0A2B8BAS3_9PROT</name>
<evidence type="ECO:0000313" key="2">
    <source>
        <dbReference type="Proteomes" id="UP000225379"/>
    </source>
</evidence>
<reference evidence="2" key="1">
    <citation type="submission" date="2017-10" db="EMBL/GenBank/DDBJ databases">
        <authorList>
            <person name="Kravchenko I.K."/>
            <person name="Grouzdev D.S."/>
        </authorList>
    </citation>
    <scope>NUCLEOTIDE SEQUENCE [LARGE SCALE GENOMIC DNA]</scope>
    <source>
        <strain evidence="2">B2</strain>
    </source>
</reference>
<keyword evidence="2" id="KW-1185">Reference proteome</keyword>
<protein>
    <submittedName>
        <fullName evidence="1">Uncharacterized protein</fullName>
    </submittedName>
</protein>
<gene>
    <name evidence="1" type="ORF">CRT60_25615</name>
</gene>
<proteinExistence type="predicted"/>
<sequence length="144" mass="15255">MVAGLGATRIGRMRGWIAVSLAIPALALAGCTSPLGLAAAGADVVTLNATKKTIGDHIVSAATGRDCSILSFEKTGDYCPDKVEVDRSRVYCYRTLADVECHHIPDPYRNGNTALASPPPDIRTLPRKKGWFDDATPYAPNSGL</sequence>
<dbReference type="OrthoDB" id="7362049at2"/>
<accession>A0A2B8BAS3</accession>